<organism evidence="1 2">
    <name type="scientific">Euplotes crassus</name>
    <dbReference type="NCBI Taxonomy" id="5936"/>
    <lineage>
        <taxon>Eukaryota</taxon>
        <taxon>Sar</taxon>
        <taxon>Alveolata</taxon>
        <taxon>Ciliophora</taxon>
        <taxon>Intramacronucleata</taxon>
        <taxon>Spirotrichea</taxon>
        <taxon>Hypotrichia</taxon>
        <taxon>Euplotida</taxon>
        <taxon>Euplotidae</taxon>
        <taxon>Moneuplotes</taxon>
    </lineage>
</organism>
<dbReference type="EMBL" id="CAMPGE010028347">
    <property type="protein sequence ID" value="CAI2385879.1"/>
    <property type="molecule type" value="Genomic_DNA"/>
</dbReference>
<protein>
    <submittedName>
        <fullName evidence="1">Uncharacterized protein</fullName>
    </submittedName>
</protein>
<keyword evidence="2" id="KW-1185">Reference proteome</keyword>
<dbReference type="AlphaFoldDB" id="A0AAD2D968"/>
<evidence type="ECO:0000313" key="1">
    <source>
        <dbReference type="EMBL" id="CAI2385879.1"/>
    </source>
</evidence>
<name>A0AAD2D968_EUPCR</name>
<sequence length="93" mass="10109">MLAFRSTLANDSESNLSLTLVSDSPVTSRDTVSHCSSSPLQLSGEEPKLLLNSLSDSHLPLLSLFLAQISSVSSFKAWLTSSLSKLYLFIFTK</sequence>
<accession>A0AAD2D968</accession>
<reference evidence="1" key="1">
    <citation type="submission" date="2023-07" db="EMBL/GenBank/DDBJ databases">
        <authorList>
            <consortium name="AG Swart"/>
            <person name="Singh M."/>
            <person name="Singh A."/>
            <person name="Seah K."/>
            <person name="Emmerich C."/>
        </authorList>
    </citation>
    <scope>NUCLEOTIDE SEQUENCE</scope>
    <source>
        <strain evidence="1">DP1</strain>
    </source>
</reference>
<proteinExistence type="predicted"/>
<gene>
    <name evidence="1" type="ORF">ECRASSUSDP1_LOCUS27473</name>
</gene>
<comment type="caution">
    <text evidence="1">The sequence shown here is derived from an EMBL/GenBank/DDBJ whole genome shotgun (WGS) entry which is preliminary data.</text>
</comment>
<dbReference type="Proteomes" id="UP001295684">
    <property type="component" value="Unassembled WGS sequence"/>
</dbReference>
<evidence type="ECO:0000313" key="2">
    <source>
        <dbReference type="Proteomes" id="UP001295684"/>
    </source>
</evidence>